<reference evidence="3" key="1">
    <citation type="journal article" date="2023" name="Mol. Phylogenet. Evol.">
        <title>Genome-scale phylogeny and comparative genomics of the fungal order Sordariales.</title>
        <authorList>
            <person name="Hensen N."/>
            <person name="Bonometti L."/>
            <person name="Westerberg I."/>
            <person name="Brannstrom I.O."/>
            <person name="Guillou S."/>
            <person name="Cros-Aarteil S."/>
            <person name="Calhoun S."/>
            <person name="Haridas S."/>
            <person name="Kuo A."/>
            <person name="Mondo S."/>
            <person name="Pangilinan J."/>
            <person name="Riley R."/>
            <person name="LaButti K."/>
            <person name="Andreopoulos B."/>
            <person name="Lipzen A."/>
            <person name="Chen C."/>
            <person name="Yan M."/>
            <person name="Daum C."/>
            <person name="Ng V."/>
            <person name="Clum A."/>
            <person name="Steindorff A."/>
            <person name="Ohm R.A."/>
            <person name="Martin F."/>
            <person name="Silar P."/>
            <person name="Natvig D.O."/>
            <person name="Lalanne C."/>
            <person name="Gautier V."/>
            <person name="Ament-Velasquez S.L."/>
            <person name="Kruys A."/>
            <person name="Hutchinson M.I."/>
            <person name="Powell A.J."/>
            <person name="Barry K."/>
            <person name="Miller A.N."/>
            <person name="Grigoriev I.V."/>
            <person name="Debuchy R."/>
            <person name="Gladieux P."/>
            <person name="Hiltunen Thoren M."/>
            <person name="Johannesson H."/>
        </authorList>
    </citation>
    <scope>NUCLEOTIDE SEQUENCE</scope>
    <source>
        <strain evidence="3">SMH4131-1</strain>
    </source>
</reference>
<feature type="chain" id="PRO_5042025453" evidence="2">
    <location>
        <begin position="24"/>
        <end position="252"/>
    </location>
</feature>
<feature type="region of interest" description="Disordered" evidence="1">
    <location>
        <begin position="81"/>
        <end position="127"/>
    </location>
</feature>
<proteinExistence type="predicted"/>
<dbReference type="AlphaFoldDB" id="A0AAE0MLW2"/>
<feature type="signal peptide" evidence="2">
    <location>
        <begin position="1"/>
        <end position="23"/>
    </location>
</feature>
<feature type="compositionally biased region" description="Polar residues" evidence="1">
    <location>
        <begin position="94"/>
        <end position="104"/>
    </location>
</feature>
<gene>
    <name evidence="3" type="ORF">B0T19DRAFT_454485</name>
</gene>
<sequence>MRPTTFLRLLAALPLAAVAVSTATIPPNQRVALHYNNDDYYYDALNFESDQQQNLKPTATNKHTHEISLAVKRDTLAYAPDTTTSQQEEDDEWQQTGSTFSTAATEKKAPNPYHITTNDNNRNHKPRNRYYRKFRRLTKERVTLLKQQQEAALAEMDAFHQRELKEQRRIHNEQVQRIVGPKYQKGIFSSRQRAILQRLSGLQYTDTYLLRRDQRRDRMLLVESQEREMKALVELGAEKGGESSSMYTGSQP</sequence>
<name>A0AAE0MLW2_9PEZI</name>
<evidence type="ECO:0000256" key="1">
    <source>
        <dbReference type="SAM" id="MobiDB-lite"/>
    </source>
</evidence>
<reference evidence="3" key="2">
    <citation type="submission" date="2023-06" db="EMBL/GenBank/DDBJ databases">
        <authorList>
            <consortium name="Lawrence Berkeley National Laboratory"/>
            <person name="Haridas S."/>
            <person name="Hensen N."/>
            <person name="Bonometti L."/>
            <person name="Westerberg I."/>
            <person name="Brannstrom I.O."/>
            <person name="Guillou S."/>
            <person name="Cros-Aarteil S."/>
            <person name="Calhoun S."/>
            <person name="Kuo A."/>
            <person name="Mondo S."/>
            <person name="Pangilinan J."/>
            <person name="Riley R."/>
            <person name="Labutti K."/>
            <person name="Andreopoulos B."/>
            <person name="Lipzen A."/>
            <person name="Chen C."/>
            <person name="Yanf M."/>
            <person name="Daum C."/>
            <person name="Ng V."/>
            <person name="Clum A."/>
            <person name="Steindorff A."/>
            <person name="Ohm R."/>
            <person name="Martin F."/>
            <person name="Silar P."/>
            <person name="Natvig D."/>
            <person name="Lalanne C."/>
            <person name="Gautier V."/>
            <person name="Ament-Velasquez S.L."/>
            <person name="Kruys A."/>
            <person name="Hutchinson M.I."/>
            <person name="Powell A.J."/>
            <person name="Barry K."/>
            <person name="Miller A.N."/>
            <person name="Grigoriev I.V."/>
            <person name="Debuchy R."/>
            <person name="Gladieux P."/>
            <person name="Thoren M.H."/>
            <person name="Johannesson H."/>
        </authorList>
    </citation>
    <scope>NUCLEOTIDE SEQUENCE</scope>
    <source>
        <strain evidence="3">SMH4131-1</strain>
    </source>
</reference>
<dbReference type="Proteomes" id="UP001286456">
    <property type="component" value="Unassembled WGS sequence"/>
</dbReference>
<evidence type="ECO:0000256" key="2">
    <source>
        <dbReference type="SAM" id="SignalP"/>
    </source>
</evidence>
<evidence type="ECO:0000313" key="3">
    <source>
        <dbReference type="EMBL" id="KAK3336935.1"/>
    </source>
</evidence>
<comment type="caution">
    <text evidence="3">The sequence shown here is derived from an EMBL/GenBank/DDBJ whole genome shotgun (WGS) entry which is preliminary data.</text>
</comment>
<keyword evidence="4" id="KW-1185">Reference proteome</keyword>
<evidence type="ECO:0000313" key="4">
    <source>
        <dbReference type="Proteomes" id="UP001286456"/>
    </source>
</evidence>
<keyword evidence="2" id="KW-0732">Signal</keyword>
<dbReference type="EMBL" id="JAUEPO010000001">
    <property type="protein sequence ID" value="KAK3336935.1"/>
    <property type="molecule type" value="Genomic_DNA"/>
</dbReference>
<organism evidence="3 4">
    <name type="scientific">Cercophora scortea</name>
    <dbReference type="NCBI Taxonomy" id="314031"/>
    <lineage>
        <taxon>Eukaryota</taxon>
        <taxon>Fungi</taxon>
        <taxon>Dikarya</taxon>
        <taxon>Ascomycota</taxon>
        <taxon>Pezizomycotina</taxon>
        <taxon>Sordariomycetes</taxon>
        <taxon>Sordariomycetidae</taxon>
        <taxon>Sordariales</taxon>
        <taxon>Lasiosphaeriaceae</taxon>
        <taxon>Cercophora</taxon>
    </lineage>
</organism>
<accession>A0AAE0MLW2</accession>
<protein>
    <submittedName>
        <fullName evidence="3">Uncharacterized protein</fullName>
    </submittedName>
</protein>